<keyword evidence="1" id="KW-0175">Coiled coil</keyword>
<dbReference type="EMBL" id="CM003374">
    <property type="protein sequence ID" value="KOM41140.1"/>
    <property type="molecule type" value="Genomic_DNA"/>
</dbReference>
<reference evidence="4" key="1">
    <citation type="journal article" date="2015" name="Proc. Natl. Acad. Sci. U.S.A.">
        <title>Genome sequencing of adzuki bean (Vigna angularis) provides insight into high starch and low fat accumulation and domestication.</title>
        <authorList>
            <person name="Yang K."/>
            <person name="Tian Z."/>
            <person name="Chen C."/>
            <person name="Luo L."/>
            <person name="Zhao B."/>
            <person name="Wang Z."/>
            <person name="Yu L."/>
            <person name="Li Y."/>
            <person name="Sun Y."/>
            <person name="Li W."/>
            <person name="Chen Y."/>
            <person name="Li Y."/>
            <person name="Zhang Y."/>
            <person name="Ai D."/>
            <person name="Zhao J."/>
            <person name="Shang C."/>
            <person name="Ma Y."/>
            <person name="Wu B."/>
            <person name="Wang M."/>
            <person name="Gao L."/>
            <person name="Sun D."/>
            <person name="Zhang P."/>
            <person name="Guo F."/>
            <person name="Wang W."/>
            <person name="Li Y."/>
            <person name="Wang J."/>
            <person name="Varshney R.K."/>
            <person name="Wang J."/>
            <person name="Ling H.Q."/>
            <person name="Wan P."/>
        </authorList>
    </citation>
    <scope>NUCLEOTIDE SEQUENCE</scope>
    <source>
        <strain evidence="4">cv. Jingnong 6</strain>
    </source>
</reference>
<dbReference type="AlphaFoldDB" id="A0A0L9UDY2"/>
<dbReference type="Proteomes" id="UP000053144">
    <property type="component" value="Chromosome 4"/>
</dbReference>
<accession>A0A0L9UDY2</accession>
<name>A0A0L9UDY2_PHAAN</name>
<gene>
    <name evidence="3" type="ORF">LR48_Vigan04g133800</name>
</gene>
<evidence type="ECO:0000256" key="1">
    <source>
        <dbReference type="SAM" id="Coils"/>
    </source>
</evidence>
<feature type="coiled-coil region" evidence="1">
    <location>
        <begin position="112"/>
        <end position="181"/>
    </location>
</feature>
<sequence length="192" mass="21383">MSLRKQMGKASSSNRAPRPAPLSRAPVGTPNCSPSTGAEATGVAEVTQPQSQVQPPPMIRTVVEPLSEVEVTNALLELSTRASMLAWYLREFTDRCGVKHVQEELVAERKVSADLRDEVEALRVTHERCEKKKGDLQLELDEARQQLGQTADFLKDARARNDRLTEECDQLKVSATKQAEREEELVFETKAL</sequence>
<feature type="region of interest" description="Disordered" evidence="2">
    <location>
        <begin position="1"/>
        <end position="55"/>
    </location>
</feature>
<dbReference type="Gramene" id="KOM41140">
    <property type="protein sequence ID" value="KOM41140"/>
    <property type="gene ID" value="LR48_Vigan04g133800"/>
</dbReference>
<evidence type="ECO:0000256" key="2">
    <source>
        <dbReference type="SAM" id="MobiDB-lite"/>
    </source>
</evidence>
<evidence type="ECO:0000313" key="4">
    <source>
        <dbReference type="Proteomes" id="UP000053144"/>
    </source>
</evidence>
<evidence type="ECO:0000313" key="3">
    <source>
        <dbReference type="EMBL" id="KOM41140.1"/>
    </source>
</evidence>
<protein>
    <submittedName>
        <fullName evidence="3">Uncharacterized protein</fullName>
    </submittedName>
</protein>
<proteinExistence type="predicted"/>
<feature type="compositionally biased region" description="Low complexity" evidence="2">
    <location>
        <begin position="10"/>
        <end position="26"/>
    </location>
</feature>
<organism evidence="3 4">
    <name type="scientific">Phaseolus angularis</name>
    <name type="common">Azuki bean</name>
    <name type="synonym">Vigna angularis</name>
    <dbReference type="NCBI Taxonomy" id="3914"/>
    <lineage>
        <taxon>Eukaryota</taxon>
        <taxon>Viridiplantae</taxon>
        <taxon>Streptophyta</taxon>
        <taxon>Embryophyta</taxon>
        <taxon>Tracheophyta</taxon>
        <taxon>Spermatophyta</taxon>
        <taxon>Magnoliopsida</taxon>
        <taxon>eudicotyledons</taxon>
        <taxon>Gunneridae</taxon>
        <taxon>Pentapetalae</taxon>
        <taxon>rosids</taxon>
        <taxon>fabids</taxon>
        <taxon>Fabales</taxon>
        <taxon>Fabaceae</taxon>
        <taxon>Papilionoideae</taxon>
        <taxon>50 kb inversion clade</taxon>
        <taxon>NPAAA clade</taxon>
        <taxon>indigoferoid/millettioid clade</taxon>
        <taxon>Phaseoleae</taxon>
        <taxon>Vigna</taxon>
    </lineage>
</organism>